<evidence type="ECO:0000256" key="6">
    <source>
        <dbReference type="ARBA" id="ARBA00023211"/>
    </source>
</evidence>
<evidence type="ECO:0000256" key="4">
    <source>
        <dbReference type="ARBA" id="ARBA00022723"/>
    </source>
</evidence>
<comment type="catalytic activity">
    <reaction evidence="7 9">
        <text>2 superoxide + 2 H(+) = H2O2 + O2</text>
        <dbReference type="Rhea" id="RHEA:20696"/>
        <dbReference type="ChEBI" id="CHEBI:15378"/>
        <dbReference type="ChEBI" id="CHEBI:15379"/>
        <dbReference type="ChEBI" id="CHEBI:16240"/>
        <dbReference type="ChEBI" id="CHEBI:18421"/>
        <dbReference type="EC" id="1.15.1.1"/>
    </reaction>
</comment>
<dbReference type="PROSITE" id="PS00088">
    <property type="entry name" value="SOD_MN"/>
    <property type="match status" value="1"/>
</dbReference>
<accession>A0A9Q1BC18</accession>
<dbReference type="InterPro" id="IPR036324">
    <property type="entry name" value="Mn/Fe_SOD_N_sf"/>
</dbReference>
<feature type="binding site" evidence="8">
    <location>
        <position position="121"/>
    </location>
    <ligand>
        <name>Mn(2+)</name>
        <dbReference type="ChEBI" id="CHEBI:29035"/>
    </ligand>
</feature>
<evidence type="ECO:0000256" key="3">
    <source>
        <dbReference type="ARBA" id="ARBA00012682"/>
    </source>
</evidence>
<dbReference type="Pfam" id="PF00081">
    <property type="entry name" value="Sod_Fe_N"/>
    <property type="match status" value="1"/>
</dbReference>
<feature type="binding site" evidence="8">
    <location>
        <position position="61"/>
    </location>
    <ligand>
        <name>Mn(2+)</name>
        <dbReference type="ChEBI" id="CHEBI:29035"/>
    </ligand>
</feature>
<keyword evidence="4 8" id="KW-0479">Metal-binding</keyword>
<dbReference type="PANTHER" id="PTHR43595">
    <property type="entry name" value="37S RIBOSOMAL PROTEIN S26, MITOCHONDRIAL"/>
    <property type="match status" value="1"/>
</dbReference>
<feature type="chain" id="PRO_5040388813" description="Superoxide dismutase" evidence="10">
    <location>
        <begin position="24"/>
        <end position="257"/>
    </location>
</feature>
<comment type="function">
    <text evidence="9">Destroys radicals which are normally produced within the cells and which are toxic to biological systems.</text>
</comment>
<evidence type="ECO:0000259" key="12">
    <source>
        <dbReference type="Pfam" id="PF02777"/>
    </source>
</evidence>
<comment type="caution">
    <text evidence="13">The sequence shown here is derived from an EMBL/GenBank/DDBJ whole genome shotgun (WGS) entry which is preliminary data.</text>
</comment>
<evidence type="ECO:0000256" key="10">
    <source>
        <dbReference type="SAM" id="SignalP"/>
    </source>
</evidence>
<dbReference type="SUPFAM" id="SSF46609">
    <property type="entry name" value="Fe,Mn superoxide dismutase (SOD), N-terminal domain"/>
    <property type="match status" value="1"/>
</dbReference>
<keyword evidence="6" id="KW-0464">Manganese</keyword>
<feature type="binding site" evidence="8">
    <location>
        <position position="211"/>
    </location>
    <ligand>
        <name>Mn(2+)</name>
        <dbReference type="ChEBI" id="CHEBI:29035"/>
    </ligand>
</feature>
<evidence type="ECO:0000256" key="7">
    <source>
        <dbReference type="ARBA" id="ARBA00049204"/>
    </source>
</evidence>
<comment type="similarity">
    <text evidence="2 9">Belongs to the iron/manganese superoxide dismutase family.</text>
</comment>
<dbReference type="OrthoDB" id="239262at2759"/>
<dbReference type="InterPro" id="IPR019832">
    <property type="entry name" value="Mn/Fe_SOD_C"/>
</dbReference>
<dbReference type="InterPro" id="IPR001189">
    <property type="entry name" value="Mn/Fe_SOD"/>
</dbReference>
<protein>
    <recommendedName>
        <fullName evidence="3 9">Superoxide dismutase</fullName>
        <ecNumber evidence="3 9">1.15.1.1</ecNumber>
    </recommendedName>
</protein>
<dbReference type="PIRSF" id="PIRSF000349">
    <property type="entry name" value="SODismutase"/>
    <property type="match status" value="1"/>
</dbReference>
<dbReference type="Proteomes" id="UP001152320">
    <property type="component" value="Chromosome 23"/>
</dbReference>
<dbReference type="GO" id="GO:0005737">
    <property type="term" value="C:cytoplasm"/>
    <property type="evidence" value="ECO:0007669"/>
    <property type="project" value="TreeGrafter"/>
</dbReference>
<dbReference type="Gene3D" id="3.55.40.20">
    <property type="entry name" value="Iron/manganese superoxide dismutase, C-terminal domain"/>
    <property type="match status" value="1"/>
</dbReference>
<dbReference type="InterPro" id="IPR019831">
    <property type="entry name" value="Mn/Fe_SOD_N"/>
</dbReference>
<feature type="domain" description="Manganese/iron superoxide dismutase N-terminal" evidence="11">
    <location>
        <begin position="36"/>
        <end position="129"/>
    </location>
</feature>
<comment type="function">
    <text evidence="1">Destroys superoxide anion radicals which are normally produced within the cells and which are toxic to biological systems.</text>
</comment>
<evidence type="ECO:0000256" key="2">
    <source>
        <dbReference type="ARBA" id="ARBA00008714"/>
    </source>
</evidence>
<feature type="binding site" evidence="8">
    <location>
        <position position="215"/>
    </location>
    <ligand>
        <name>Mn(2+)</name>
        <dbReference type="ChEBI" id="CHEBI:29035"/>
    </ligand>
</feature>
<evidence type="ECO:0000256" key="5">
    <source>
        <dbReference type="ARBA" id="ARBA00023002"/>
    </source>
</evidence>
<dbReference type="SUPFAM" id="SSF54719">
    <property type="entry name" value="Fe,Mn superoxide dismutase (SOD), C-terminal domain"/>
    <property type="match status" value="1"/>
</dbReference>
<evidence type="ECO:0000313" key="13">
    <source>
        <dbReference type="EMBL" id="KAJ8019983.1"/>
    </source>
</evidence>
<keyword evidence="5 9" id="KW-0560">Oxidoreductase</keyword>
<dbReference type="EMBL" id="JAIZAY010000023">
    <property type="protein sequence ID" value="KAJ8019983.1"/>
    <property type="molecule type" value="Genomic_DNA"/>
</dbReference>
<feature type="signal peptide" evidence="10">
    <location>
        <begin position="1"/>
        <end position="23"/>
    </location>
</feature>
<organism evidence="13 14">
    <name type="scientific">Holothuria leucospilota</name>
    <name type="common">Black long sea cucumber</name>
    <name type="synonym">Mertensiothuria leucospilota</name>
    <dbReference type="NCBI Taxonomy" id="206669"/>
    <lineage>
        <taxon>Eukaryota</taxon>
        <taxon>Metazoa</taxon>
        <taxon>Echinodermata</taxon>
        <taxon>Eleutherozoa</taxon>
        <taxon>Echinozoa</taxon>
        <taxon>Holothuroidea</taxon>
        <taxon>Aspidochirotacea</taxon>
        <taxon>Aspidochirotida</taxon>
        <taxon>Holothuriidae</taxon>
        <taxon>Holothuria</taxon>
    </lineage>
</organism>
<evidence type="ECO:0000313" key="14">
    <source>
        <dbReference type="Proteomes" id="UP001152320"/>
    </source>
</evidence>
<dbReference type="PRINTS" id="PR01703">
    <property type="entry name" value="MNSODISMTASE"/>
</dbReference>
<dbReference type="GO" id="GO:0046872">
    <property type="term" value="F:metal ion binding"/>
    <property type="evidence" value="ECO:0007669"/>
    <property type="project" value="UniProtKB-KW"/>
</dbReference>
<proteinExistence type="inferred from homology"/>
<dbReference type="EC" id="1.15.1.1" evidence="3 9"/>
<dbReference type="PANTHER" id="PTHR43595:SF2">
    <property type="entry name" value="SMALL RIBOSOMAL SUBUNIT PROTEIN MS42"/>
    <property type="match status" value="1"/>
</dbReference>
<gene>
    <name evidence="13" type="ORF">HOLleu_41790</name>
</gene>
<dbReference type="AlphaFoldDB" id="A0A9Q1BC18"/>
<name>A0A9Q1BC18_HOLLE</name>
<evidence type="ECO:0000256" key="8">
    <source>
        <dbReference type="PIRSR" id="PIRSR000349-1"/>
    </source>
</evidence>
<sequence length="257" mass="29555">MAASQISFSLCLIFTAFVGFVSSKAPYEGLDKFSSEYTLPLLEYEYGDLEPYIDAATLNVHHGGHHQGYTKKINSKLKEWREEASDELASKSIIEIIANIDDVPLKYRKGVQDFGGGFLNHALYFAVMSKNENNDTRLPGADLLQEIEEDFGSFDEFKEKFTAEALQLFGSGYVWLNQDPSPEGALNLYITTTSNQDSPLKDGFQPILTLDVWEHAYYLKHQLRRPKHVEDWWKVVDWNQVKKLSEWWHQTPLHDEL</sequence>
<evidence type="ECO:0000259" key="11">
    <source>
        <dbReference type="Pfam" id="PF00081"/>
    </source>
</evidence>
<dbReference type="Gene3D" id="1.10.287.990">
    <property type="entry name" value="Fe,Mn superoxide dismutase (SOD) domain"/>
    <property type="match status" value="1"/>
</dbReference>
<reference evidence="13" key="1">
    <citation type="submission" date="2021-10" db="EMBL/GenBank/DDBJ databases">
        <title>Tropical sea cucumber genome reveals ecological adaptation and Cuvierian tubules defense mechanism.</title>
        <authorList>
            <person name="Chen T."/>
        </authorList>
    </citation>
    <scope>NUCLEOTIDE SEQUENCE</scope>
    <source>
        <strain evidence="13">Nanhai2018</strain>
        <tissue evidence="13">Muscle</tissue>
    </source>
</reference>
<dbReference type="InterPro" id="IPR036314">
    <property type="entry name" value="SOD_C_sf"/>
</dbReference>
<dbReference type="Pfam" id="PF02777">
    <property type="entry name" value="Sod_Fe_C"/>
    <property type="match status" value="1"/>
</dbReference>
<keyword evidence="10" id="KW-0732">Signal</keyword>
<evidence type="ECO:0000256" key="1">
    <source>
        <dbReference type="ARBA" id="ARBA00002170"/>
    </source>
</evidence>
<evidence type="ECO:0000256" key="9">
    <source>
        <dbReference type="RuleBase" id="RU000414"/>
    </source>
</evidence>
<feature type="domain" description="Manganese/iron superoxide dismutase C-terminal" evidence="12">
    <location>
        <begin position="141"/>
        <end position="243"/>
    </location>
</feature>
<keyword evidence="14" id="KW-1185">Reference proteome</keyword>
<dbReference type="InterPro" id="IPR019833">
    <property type="entry name" value="Mn/Fe_SOD_BS"/>
</dbReference>
<dbReference type="GO" id="GO:0004784">
    <property type="term" value="F:superoxide dismutase activity"/>
    <property type="evidence" value="ECO:0007669"/>
    <property type="project" value="UniProtKB-EC"/>
</dbReference>